<evidence type="ECO:0000313" key="1">
    <source>
        <dbReference type="EMBL" id="EFV95654.1"/>
    </source>
</evidence>
<comment type="caution">
    <text evidence="1">The sequence shown here is derived from an EMBL/GenBank/DDBJ whole genome shotgun (WGS) entry which is preliminary data.</text>
</comment>
<dbReference type="Proteomes" id="UP000011021">
    <property type="component" value="Unassembled WGS sequence"/>
</dbReference>
<reference evidence="1 2" key="1">
    <citation type="submission" date="2010-12" db="EMBL/GenBank/DDBJ databases">
        <authorList>
            <person name="Muzny D."/>
            <person name="Qin X."/>
            <person name="Deng J."/>
            <person name="Jiang H."/>
            <person name="Liu Y."/>
            <person name="Qu J."/>
            <person name="Song X.-Z."/>
            <person name="Zhang L."/>
            <person name="Thornton R."/>
            <person name="Coyle M."/>
            <person name="Francisco L."/>
            <person name="Jackson L."/>
            <person name="Javaid M."/>
            <person name="Korchina V."/>
            <person name="Kovar C."/>
            <person name="Mata R."/>
            <person name="Mathew T."/>
            <person name="Ngo R."/>
            <person name="Nguyen L."/>
            <person name="Nguyen N."/>
            <person name="Okwuonu G."/>
            <person name="Ongeri F."/>
            <person name="Pham C."/>
            <person name="Simmons D."/>
            <person name="Wilczek-Boney K."/>
            <person name="Hale W."/>
            <person name="Jakkamsetti A."/>
            <person name="Pham P."/>
            <person name="Ruth R."/>
            <person name="San Lucas F."/>
            <person name="Warren J."/>
            <person name="Zhang J."/>
            <person name="Zhao Z."/>
            <person name="Zhou C."/>
            <person name="Zhu D."/>
            <person name="Lee S."/>
            <person name="Bess C."/>
            <person name="Blankenburg K."/>
            <person name="Forbes L."/>
            <person name="Fu Q."/>
            <person name="Gubbala S."/>
            <person name="Hirani K."/>
            <person name="Jayaseelan J.C."/>
            <person name="Lara F."/>
            <person name="Munidasa M."/>
            <person name="Palculict T."/>
            <person name="Patil S."/>
            <person name="Pu L.-L."/>
            <person name="Saada N."/>
            <person name="Tang L."/>
            <person name="Weissenberger G."/>
            <person name="Zhu Y."/>
            <person name="Hemphill L."/>
            <person name="Shang Y."/>
            <person name="Youmans B."/>
            <person name="Ayvaz T."/>
            <person name="Ross M."/>
            <person name="Santibanez J."/>
            <person name="Aqrawi P."/>
            <person name="Gross S."/>
            <person name="Joshi V."/>
            <person name="Fowler G."/>
            <person name="Nazareth L."/>
            <person name="Reid J."/>
            <person name="Worley K."/>
            <person name="Petrosino J."/>
            <person name="Highlander S."/>
            <person name="Gibbs R."/>
        </authorList>
    </citation>
    <scope>NUCLEOTIDE SEQUENCE [LARGE SCALE GENOMIC DNA]</scope>
    <source>
        <strain evidence="1 2">ATCC 51599</strain>
    </source>
</reference>
<dbReference type="InterPro" id="IPR036188">
    <property type="entry name" value="FAD/NAD-bd_sf"/>
</dbReference>
<gene>
    <name evidence="1" type="ORF">HMPREF0551_0562</name>
</gene>
<keyword evidence="2" id="KW-1185">Reference proteome</keyword>
<dbReference type="RefSeq" id="WP_005672599.1">
    <property type="nucleotide sequence ID" value="NZ_CP146288.1"/>
</dbReference>
<dbReference type="HOGENOM" id="CLU_527646_0_0_4"/>
<evidence type="ECO:0000313" key="2">
    <source>
        <dbReference type="Proteomes" id="UP000011021"/>
    </source>
</evidence>
<dbReference type="eggNOG" id="ENOG5033UTR">
    <property type="taxonomic scope" value="Bacteria"/>
</dbReference>
<proteinExistence type="predicted"/>
<dbReference type="STRING" id="887898.HMPREF0551_0562"/>
<protein>
    <submittedName>
        <fullName evidence="1">Uncharacterized protein</fullName>
    </submittedName>
</protein>
<dbReference type="SUPFAM" id="SSF51905">
    <property type="entry name" value="FAD/NAD(P)-binding domain"/>
    <property type="match status" value="1"/>
</dbReference>
<sequence length="516" mass="56066">MTTQATSRPASLVLAGNALSVLIAATERAHRGLATTIINPGGPLGGYFSGVHALGRRVDGGMVLFEFSSFSEPAVAPRLDSYDPMKRNDVGRFCGVIRRYVQGLHSTHAVGTPRMWVDGKLLPDMMLGNGISALHHLSNSAAIHRELAVIERQAKHDTVLWHPANKTTWPLDGSAPADWASTQGNVPFDCDSLSRRIHGQTLHETLFVPFARQVMNRDASHLAALYHRLPWLPMYWPQTLLSTLSNHGRVPGMPATVFNYPSHGSIAAICQNLAQMVRNHPLITLVEDPIQQVRRTADHFVITTAKHGEIHAQRLGWAMTPNRGMAVAGMTAPAENPERLPLMLGFFKLAESQVHQVASVLHAVANDTGIYRVTNATACGTPTDEGTMRLVVEANPHRFAAHHVGIDLNDESAVMQAMLRDLSVIGVTTSAIRPIGFELKRFDGALPLPTPAAVETFLEAREQMLRALPGIEPMGASAGPFAFGLSDQIIQGLQMAHRVDRKDDVRAEAIEPALAS</sequence>
<name>E7RV50_9BURK</name>
<dbReference type="AlphaFoldDB" id="E7RV50"/>
<accession>E7RV50</accession>
<dbReference type="EMBL" id="AEQP01000002">
    <property type="protein sequence ID" value="EFV95654.1"/>
    <property type="molecule type" value="Genomic_DNA"/>
</dbReference>
<organism evidence="1 2">
    <name type="scientific">Lautropia mirabilis ATCC 51599</name>
    <dbReference type="NCBI Taxonomy" id="887898"/>
    <lineage>
        <taxon>Bacteria</taxon>
        <taxon>Pseudomonadati</taxon>
        <taxon>Pseudomonadota</taxon>
        <taxon>Betaproteobacteria</taxon>
        <taxon>Burkholderiales</taxon>
        <taxon>Burkholderiaceae</taxon>
        <taxon>Lautropia</taxon>
    </lineage>
</organism>